<dbReference type="OrthoDB" id="174589at2"/>
<accession>A0A512M2R5</accession>
<sequence>MTPSNLLPRIRGARRIVASLSVLLVLASLVHADVLIWDTNAGTADAQDGIGTWSAGSPNWFNFTQNQQNQSWANGSDAVFGAGSGTAGAITLGGPVTAGNLTFNAATTGTYTLGGTGTLTLVNSTITSNVDSTITAVITGSTPWIKTGSGMLTLGGTSANTHTGLFSVNAGRVHLNKAGALAGNLEVKTGGFVTFSGGTNQMAATSSVTLNGAASVFNGIAPNNTVGTVTQTLASLTVTGGTFNAGANSVWNMGSMSFGPGENKVFVGNSGATVNAGSLSLVGMNGAASSTDVLNGFTLFGNGTTNITKMTVGAGGLYLEGSNIHMGRGSRGSEMYLNGDVSTGGTTASTIQISQTGAVLPFLGLSGTTTSTATRTFNIAGGGANLSINVAVTNGNATTASLVKNGAGTLTLSGAEANTYSGDTTINAGVLQLNKTAGVAAVSGNIVLNTGGTLTLSANNQIADTKGITVNGGTISSFTTDETIAFYTQNSGGLSASANTGHLTVTGALTLAGGNTLTLNSNAVANPASLNVDSAILTGADILLGGNNGAANPRTSLTIGAGGLTMAGRTITLNVGNAGTILNLNGDFTGTGTNNISNGGGSGVQPLVQIGSATRTFNVINGTTTISAEVAGAGGSVVKTGNGLFQFTGANSYSGSTTVSGGILSVAGTAGTLANTTAVTVNNGATFQIGSSVGANNNGLTNRINSAATLTLGGGTASLMPAGTGSHTQSLASLTINGGANTVNVTAAATTTATLTFSGSNPYVRTGGSVNFVQNPGVGGSIVLTNAPSGAGNVTGGVLVGATLNGTDLVAAQSGVLTGFSGWIPTGTDTWTTNGAMDVTGTNGTAYAATNITALRFNTAGPFTVTLDGTHTVNSDVVLMTANAGAGTSLITGGTLQGTSGGDLVVSQNNTAGSLEIASTLANNTTTTGLVKSGVGVLTLSGTNTYTGTTRVMEGTLRAADGVGLPSGSALALANAVFESTGSTFNRSLGTAAGSVSIGGGTTGFSAFGTPVTVNLGGAGATLQWGSTNFNPATLQLNAATANNTLELANGLDLNGVGRSIRVDANVATISGIISNSVSGSPASLTKAGGGTLRLTQANTYDGGTAISAGLVAVGHNQALGGGTVTLGGGGLQADGAARAIANNVVITAASNITSSQSLTINGTFTNSGGTQTLTTSLTGGATLTLAGNVYLSESAAASRTLQFGGSGDRTISGVIANNAGTNTLGSNIFFNAGGTLSLTGTNTYTGRTLATGGGYIVINQDRSLGAVPASAMVDNFILAANGKLRASTSFTLDANRGIGIGASSGGTATGDIDVVSGAVFRVAGTVANRTLNHDGAAVSGSNVGSLNKTGTGVLELSGSNTYSGLTSVSNGILRVLSNTGLGTSDGGVTVASTAHVELGNGVKVTGETITINTTMGTTGTGSAASSRGGLQAAAGARAEWAGDVIIGINQARLGVQEGGFLNISGNITDGANSYGVRLSGETTGTGGLMLSGTGNAWDGETELVRGKVLLGANNALPTNTILDIHFSNTNNTEYAGLDMNGFNQTVASLRNDGASGAFADLTNSSRTLSTMTVNEAGSVTYGGMISGNVALVKTGAGTLTLSLATNRFTGGATVNEGTLRITSATALVEGNVTVNGGASAGGKFDINNLANAINALNGAAGTVSGIVANESTTNATRILSIGVNHGSGSYAGNIVDNSGGAAQGKISIAKIGAGTQTLSGNGTYTGATLVSNGTLIADYTSGTPLGSSAITLQGGTMVIRGASTTSIGNLSLLQAGADFTNNVMRIEGAGTVTTPQLSASGFAPLLLDISSGSTLVATTLLNTTVTNSVLMGSSARSTLFVQDATGIGFASRNVSNQIVRYTGAVPLPSGNGTTANTGNYIVSADLNRTAALNFQTLQIDTSSSNVTLGMGASNLVPNGGGRTILVTGNNNATISATTGAATGSSLFVANYGTGTTTLGISLLNQAFINTGPGLVDYTNVANPLDVYAAGGVTRFSGADRNFDTGVLRIYGGGVFEIGADLSNTVDGDLVRAVGTAAGQVSLLGNGGFSAHGADRVVALGGVGTAAALSWGQSSFLTGNGGDNNYTFMLGSASSTHTLEFQNAINLGARERRIEVADGVNASNLDARLTGVLSGAGGSLIKEGAGRLEISAVNTYTGATRVNAGSLLVSATGKTGTGAVTVAANAVLMGSGVVQGSSFTLANNATMHAGNGTLASNIGTLAFQTTAAASFEIQNGSLVMLDLGSPTNQATIDTSFGGNVIGSAGYNAYVDAFNGTGSGSHDLLTFDGAAGSTLTFSGRLSVRPGTSFNASYGQVFNLLDWGTLVGADFSGFNVGTNYRSGADDDLLQFDLPALSGGLVWDVSRFTTSGVIVVIPEPSRTLLLMLGLLGLFMRRRR</sequence>
<dbReference type="NCBIfam" id="TIGR02601">
    <property type="entry name" value="autotrns_rpt"/>
    <property type="match status" value="9"/>
</dbReference>
<evidence type="ECO:0008006" key="4">
    <source>
        <dbReference type="Google" id="ProtNLM"/>
    </source>
</evidence>
<dbReference type="Pfam" id="PF12951">
    <property type="entry name" value="PATR"/>
    <property type="match status" value="9"/>
</dbReference>
<name>A0A512M2R5_9BACT</name>
<keyword evidence="3" id="KW-1185">Reference proteome</keyword>
<dbReference type="SUPFAM" id="SSF51126">
    <property type="entry name" value="Pectin lyase-like"/>
    <property type="match status" value="3"/>
</dbReference>
<dbReference type="EMBL" id="BKAG01000001">
    <property type="protein sequence ID" value="GEP40998.1"/>
    <property type="molecule type" value="Genomic_DNA"/>
</dbReference>
<evidence type="ECO:0000313" key="3">
    <source>
        <dbReference type="Proteomes" id="UP000321577"/>
    </source>
</evidence>
<dbReference type="InterPro" id="IPR013425">
    <property type="entry name" value="Autotrns_rpt"/>
</dbReference>
<dbReference type="NCBIfam" id="TIGR02595">
    <property type="entry name" value="PEP_CTERM"/>
    <property type="match status" value="1"/>
</dbReference>
<protein>
    <recommendedName>
        <fullName evidence="4">Autotransporter domain-containing protein</fullName>
    </recommendedName>
</protein>
<dbReference type="InterPro" id="IPR013424">
    <property type="entry name" value="Ice-binding_C"/>
</dbReference>
<organism evidence="2 3">
    <name type="scientific">Brevifollis gellanilyticus</name>
    <dbReference type="NCBI Taxonomy" id="748831"/>
    <lineage>
        <taxon>Bacteria</taxon>
        <taxon>Pseudomonadati</taxon>
        <taxon>Verrucomicrobiota</taxon>
        <taxon>Verrucomicrobiia</taxon>
        <taxon>Verrucomicrobiales</taxon>
        <taxon>Verrucomicrobiaceae</taxon>
    </lineage>
</organism>
<evidence type="ECO:0000256" key="1">
    <source>
        <dbReference type="ARBA" id="ARBA00022729"/>
    </source>
</evidence>
<reference evidence="2 3" key="1">
    <citation type="submission" date="2019-07" db="EMBL/GenBank/DDBJ databases">
        <title>Whole genome shotgun sequence of Brevifollis gellanilyticus NBRC 108608.</title>
        <authorList>
            <person name="Hosoyama A."/>
            <person name="Uohara A."/>
            <person name="Ohji S."/>
            <person name="Ichikawa N."/>
        </authorList>
    </citation>
    <scope>NUCLEOTIDE SEQUENCE [LARGE SCALE GENOMIC DNA]</scope>
    <source>
        <strain evidence="2 3">NBRC 108608</strain>
    </source>
</reference>
<comment type="caution">
    <text evidence="2">The sequence shown here is derived from an EMBL/GenBank/DDBJ whole genome shotgun (WGS) entry which is preliminary data.</text>
</comment>
<dbReference type="Proteomes" id="UP000321577">
    <property type="component" value="Unassembled WGS sequence"/>
</dbReference>
<proteinExistence type="predicted"/>
<gene>
    <name evidence="2" type="ORF">BGE01nite_02890</name>
</gene>
<evidence type="ECO:0000313" key="2">
    <source>
        <dbReference type="EMBL" id="GEP40998.1"/>
    </source>
</evidence>
<keyword evidence="1" id="KW-0732">Signal</keyword>
<dbReference type="InterPro" id="IPR011050">
    <property type="entry name" value="Pectin_lyase_fold/virulence"/>
</dbReference>